<feature type="domain" description="ABC3 transporter permease C-terminal" evidence="7">
    <location>
        <begin position="285"/>
        <end position="401"/>
    </location>
</feature>
<feature type="transmembrane region" description="Helical" evidence="6">
    <location>
        <begin position="21"/>
        <end position="42"/>
    </location>
</feature>
<feature type="transmembrane region" description="Helical" evidence="6">
    <location>
        <begin position="417"/>
        <end position="441"/>
    </location>
</feature>
<organism evidence="9 10">
    <name type="scientific">Parapedobacter koreensis</name>
    <dbReference type="NCBI Taxonomy" id="332977"/>
    <lineage>
        <taxon>Bacteria</taxon>
        <taxon>Pseudomonadati</taxon>
        <taxon>Bacteroidota</taxon>
        <taxon>Sphingobacteriia</taxon>
        <taxon>Sphingobacteriales</taxon>
        <taxon>Sphingobacteriaceae</taxon>
        <taxon>Parapedobacter</taxon>
    </lineage>
</organism>
<feature type="domain" description="ABC3 transporter permease C-terminal" evidence="7">
    <location>
        <begin position="674"/>
        <end position="785"/>
    </location>
</feature>
<dbReference type="AlphaFoldDB" id="A0A1H7QYZ5"/>
<dbReference type="GO" id="GO:0005886">
    <property type="term" value="C:plasma membrane"/>
    <property type="evidence" value="ECO:0007669"/>
    <property type="project" value="UniProtKB-SubCell"/>
</dbReference>
<keyword evidence="4 6" id="KW-1133">Transmembrane helix</keyword>
<feature type="transmembrane region" description="Helical" evidence="6">
    <location>
        <begin position="723"/>
        <end position="742"/>
    </location>
</feature>
<feature type="domain" description="MacB-like periplasmic core" evidence="8">
    <location>
        <begin position="20"/>
        <end position="233"/>
    </location>
</feature>
<evidence type="ECO:0000259" key="7">
    <source>
        <dbReference type="Pfam" id="PF02687"/>
    </source>
</evidence>
<evidence type="ECO:0000256" key="2">
    <source>
        <dbReference type="ARBA" id="ARBA00022475"/>
    </source>
</evidence>
<dbReference type="InterPro" id="IPR000014">
    <property type="entry name" value="PAS"/>
</dbReference>
<evidence type="ECO:0000256" key="6">
    <source>
        <dbReference type="SAM" id="Phobius"/>
    </source>
</evidence>
<keyword evidence="5 6" id="KW-0472">Membrane</keyword>
<dbReference type="Pfam" id="PF12704">
    <property type="entry name" value="MacB_PCD"/>
    <property type="match status" value="1"/>
</dbReference>
<dbReference type="Pfam" id="PF02687">
    <property type="entry name" value="FtsX"/>
    <property type="match status" value="2"/>
</dbReference>
<evidence type="ECO:0000259" key="8">
    <source>
        <dbReference type="Pfam" id="PF12704"/>
    </source>
</evidence>
<feature type="transmembrane region" description="Helical" evidence="6">
    <location>
        <begin position="671"/>
        <end position="696"/>
    </location>
</feature>
<sequence>MNKFYLKRALTSLWKRKLFSFINITGLTIGLAFAGIIGIYVYENIRVDQFQPERLYRVITTYQSETSASKLQTVGRALIPVIEQEIPEVEHVVPLYKAHSPVKVGDVYYFDNLAFAGEHFLEAFSFHLLSGNAHTALAKPYTAVLTKSAAQKYFKSTDAIGKILMVDDTIAFTVTAILDDLPASHIDVDVLLSFDTWRSMEGDMSRWFVWDMTCYVLLKAGADPLQAEQKIATLSMHYNGDEYRSYGYDVSHELEKVKDIYLHSPLSGFNRALGSASQLYIFSAIGIALLVLACINFINLTTALQADRSKEVGVRKTLGASKRSLAGQFLTETLTMVVVASLLAVGLIVLLLPTVSMWSGLTVDYTVLGSPAVITWGVIVLLATTVLAGTYPSLVLSKLHPVSAIKNKSSDGQKGMGIRRALVAFQFTVTLVLVTCTFICLKQLHYMRGKDLGFEQEQVAVISLAKSPFREVIENYESVKHQLAQLPGVTSVTASAGLPGRAGWSGQLVNPEGLSQGQSFTMEVIPSDVDYVKTLGIRMVAGRDFSKDFVTDASGGVLINETACRLIGWEPQEAIGKGINTSGMENGKIIGVMADYHQHGLQQPLNPILIFSEPYAYNYIALATQGHNLKATLENAERFWKSRFPGYPFEYFMLDDDFDRQYKTESNLARIIGLFAILTIAVACLGLIGLTTYTVVQKRKEIGIRKVLGASVSGIVTLLSKDFVKLILIAIVIASPIAWWAMNKWLENFAYRIDIQWWMFALAGVVAMVVALLTVSWQAIRAAVANPVESLRDE</sequence>
<dbReference type="EMBL" id="FNZR01000006">
    <property type="protein sequence ID" value="SEL53069.1"/>
    <property type="molecule type" value="Genomic_DNA"/>
</dbReference>
<accession>A0A1H7QYZ5</accession>
<dbReference type="PANTHER" id="PTHR30572:SF18">
    <property type="entry name" value="ABC-TYPE MACROLIDE FAMILY EXPORT SYSTEM PERMEASE COMPONENT 2"/>
    <property type="match status" value="1"/>
</dbReference>
<feature type="transmembrane region" description="Helical" evidence="6">
    <location>
        <begin position="373"/>
        <end position="396"/>
    </location>
</feature>
<proteinExistence type="predicted"/>
<evidence type="ECO:0000313" key="10">
    <source>
        <dbReference type="Proteomes" id="UP000198916"/>
    </source>
</evidence>
<dbReference type="OrthoDB" id="903373at2"/>
<dbReference type="InterPro" id="IPR050250">
    <property type="entry name" value="Macrolide_Exporter_MacB"/>
</dbReference>
<evidence type="ECO:0000256" key="3">
    <source>
        <dbReference type="ARBA" id="ARBA00022692"/>
    </source>
</evidence>
<dbReference type="CDD" id="cd00130">
    <property type="entry name" value="PAS"/>
    <property type="match status" value="1"/>
</dbReference>
<keyword evidence="10" id="KW-1185">Reference proteome</keyword>
<evidence type="ECO:0000256" key="4">
    <source>
        <dbReference type="ARBA" id="ARBA00022989"/>
    </source>
</evidence>
<comment type="subcellular location">
    <subcellularLocation>
        <location evidence="1">Cell membrane</location>
        <topology evidence="1">Multi-pass membrane protein</topology>
    </subcellularLocation>
</comment>
<dbReference type="Proteomes" id="UP000198916">
    <property type="component" value="Unassembled WGS sequence"/>
</dbReference>
<gene>
    <name evidence="9" type="ORF">SAMN05421740_106179</name>
</gene>
<evidence type="ECO:0000313" key="9">
    <source>
        <dbReference type="EMBL" id="SEL53069.1"/>
    </source>
</evidence>
<protein>
    <submittedName>
        <fullName evidence="9">Putative ABC transport system permease protein</fullName>
    </submittedName>
</protein>
<evidence type="ECO:0000256" key="5">
    <source>
        <dbReference type="ARBA" id="ARBA00023136"/>
    </source>
</evidence>
<keyword evidence="3 6" id="KW-0812">Transmembrane</keyword>
<feature type="transmembrane region" description="Helical" evidence="6">
    <location>
        <begin position="325"/>
        <end position="353"/>
    </location>
</feature>
<keyword evidence="2" id="KW-1003">Cell membrane</keyword>
<dbReference type="GO" id="GO:0022857">
    <property type="term" value="F:transmembrane transporter activity"/>
    <property type="evidence" value="ECO:0007669"/>
    <property type="project" value="TreeGrafter"/>
</dbReference>
<feature type="transmembrane region" description="Helical" evidence="6">
    <location>
        <begin position="279"/>
        <end position="304"/>
    </location>
</feature>
<reference evidence="10" key="1">
    <citation type="submission" date="2016-10" db="EMBL/GenBank/DDBJ databases">
        <authorList>
            <person name="Varghese N."/>
            <person name="Submissions S."/>
        </authorList>
    </citation>
    <scope>NUCLEOTIDE SEQUENCE [LARGE SCALE GENOMIC DNA]</scope>
    <source>
        <strain evidence="10">Jip14</strain>
    </source>
</reference>
<name>A0A1H7QYZ5_9SPHI</name>
<dbReference type="STRING" id="332977.SAMN05421740_106179"/>
<dbReference type="RefSeq" id="WP_090606756.1">
    <property type="nucleotide sequence ID" value="NZ_FNZR01000006.1"/>
</dbReference>
<feature type="transmembrane region" description="Helical" evidence="6">
    <location>
        <begin position="757"/>
        <end position="777"/>
    </location>
</feature>
<dbReference type="InterPro" id="IPR025857">
    <property type="entry name" value="MacB_PCD"/>
</dbReference>
<dbReference type="InterPro" id="IPR003838">
    <property type="entry name" value="ABC3_permease_C"/>
</dbReference>
<dbReference type="PANTHER" id="PTHR30572">
    <property type="entry name" value="MEMBRANE COMPONENT OF TRANSPORTER-RELATED"/>
    <property type="match status" value="1"/>
</dbReference>
<evidence type="ECO:0000256" key="1">
    <source>
        <dbReference type="ARBA" id="ARBA00004651"/>
    </source>
</evidence>